<keyword evidence="1 2" id="KW-0732">Signal</keyword>
<dbReference type="PANTHER" id="PTHR35936">
    <property type="entry name" value="MEMBRANE-BOUND LYTIC MUREIN TRANSGLYCOSYLASE F"/>
    <property type="match status" value="1"/>
</dbReference>
<gene>
    <name evidence="4" type="ORF">HK26_01955</name>
</gene>
<dbReference type="STRING" id="1236501.GCA_000613865_02085"/>
<proteinExistence type="predicted"/>
<dbReference type="RefSeq" id="WP_086639229.1">
    <property type="nucleotide sequence ID" value="NZ_JOPJ01000014.1"/>
</dbReference>
<dbReference type="PROSITE" id="PS51318">
    <property type="entry name" value="TAT"/>
    <property type="match status" value="1"/>
</dbReference>
<reference evidence="5" key="1">
    <citation type="submission" date="2014-06" db="EMBL/GenBank/DDBJ databases">
        <authorList>
            <person name="Winans N.J."/>
            <person name="Newell P.D."/>
            <person name="Douglas A.E."/>
        </authorList>
    </citation>
    <scope>NUCLEOTIDE SEQUENCE [LARGE SCALE GENOMIC DNA]</scope>
</reference>
<evidence type="ECO:0000313" key="4">
    <source>
        <dbReference type="EMBL" id="OUJ12470.1"/>
    </source>
</evidence>
<dbReference type="EMBL" id="JOPJ01000014">
    <property type="protein sequence ID" value="OUJ12470.1"/>
    <property type="molecule type" value="Genomic_DNA"/>
</dbReference>
<feature type="domain" description="Solute-binding protein family 3/N-terminal" evidence="3">
    <location>
        <begin position="47"/>
        <end position="266"/>
    </location>
</feature>
<dbReference type="PANTHER" id="PTHR35936:SF17">
    <property type="entry name" value="ARGININE-BINDING EXTRACELLULAR PROTEIN ARTP"/>
    <property type="match status" value="1"/>
</dbReference>
<feature type="chain" id="PRO_5012874570" description="Solute-binding protein family 3/N-terminal domain-containing protein" evidence="2">
    <location>
        <begin position="22"/>
        <end position="283"/>
    </location>
</feature>
<evidence type="ECO:0000256" key="2">
    <source>
        <dbReference type="SAM" id="SignalP"/>
    </source>
</evidence>
<feature type="signal peptide" evidence="2">
    <location>
        <begin position="1"/>
        <end position="21"/>
    </location>
</feature>
<dbReference type="InterPro" id="IPR006311">
    <property type="entry name" value="TAT_signal"/>
</dbReference>
<dbReference type="eggNOG" id="COG0834">
    <property type="taxonomic scope" value="Bacteria"/>
</dbReference>
<organism evidence="4 5">
    <name type="scientific">Acetobacter okinawensis</name>
    <dbReference type="NCBI Taxonomy" id="1076594"/>
    <lineage>
        <taxon>Bacteria</taxon>
        <taxon>Pseudomonadati</taxon>
        <taxon>Pseudomonadota</taxon>
        <taxon>Alphaproteobacteria</taxon>
        <taxon>Acetobacterales</taxon>
        <taxon>Acetobacteraceae</taxon>
        <taxon>Acetobacter</taxon>
    </lineage>
</organism>
<keyword evidence="5" id="KW-1185">Reference proteome</keyword>
<evidence type="ECO:0000256" key="1">
    <source>
        <dbReference type="ARBA" id="ARBA00022729"/>
    </source>
</evidence>
<dbReference type="OrthoDB" id="9807134at2"/>
<dbReference type="AlphaFoldDB" id="A0A252BU77"/>
<evidence type="ECO:0000313" key="5">
    <source>
        <dbReference type="Proteomes" id="UP000194931"/>
    </source>
</evidence>
<sequence>MTTRRAFASVFSMAGVAAVAAAVPGLNTTQAAAAEGGTLERIRASGKLRTAAVPGAEPFFHKDIMTGGWSGACLEMAANMAETLQVKLEVIEAEWGASVMDLQTGKIDIMFALSPTPARALQIAFSDIAINNSFTAIVKKGLVAKTWDDINKPEVRVAFDTGSSHDIFVRRRLPHCTPVAVQSPTDAIMALQTGRADCVVQVVVIASVMHARNPNIGDLVMPTPIAHQPTCIGVPATADSRFLTFVNNWLLYSRSESIVQEWMYKALQENHVDIASLPAGLEF</sequence>
<dbReference type="Pfam" id="PF00497">
    <property type="entry name" value="SBP_bac_3"/>
    <property type="match status" value="1"/>
</dbReference>
<protein>
    <recommendedName>
        <fullName evidence="3">Solute-binding protein family 3/N-terminal domain-containing protein</fullName>
    </recommendedName>
</protein>
<evidence type="ECO:0000259" key="3">
    <source>
        <dbReference type="SMART" id="SM00062"/>
    </source>
</evidence>
<accession>A0A252BU77</accession>
<dbReference type="Proteomes" id="UP000194931">
    <property type="component" value="Unassembled WGS sequence"/>
</dbReference>
<dbReference type="Gene3D" id="3.40.190.10">
    <property type="entry name" value="Periplasmic binding protein-like II"/>
    <property type="match status" value="2"/>
</dbReference>
<dbReference type="SMART" id="SM00062">
    <property type="entry name" value="PBPb"/>
    <property type="match status" value="1"/>
</dbReference>
<dbReference type="SUPFAM" id="SSF53850">
    <property type="entry name" value="Periplasmic binding protein-like II"/>
    <property type="match status" value="1"/>
</dbReference>
<comment type="caution">
    <text evidence="4">The sequence shown here is derived from an EMBL/GenBank/DDBJ whole genome shotgun (WGS) entry which is preliminary data.</text>
</comment>
<dbReference type="InterPro" id="IPR001638">
    <property type="entry name" value="Solute-binding_3/MltF_N"/>
</dbReference>
<name>A0A252BU77_9PROT</name>